<evidence type="ECO:0000313" key="6">
    <source>
        <dbReference type="Proteomes" id="UP001165378"/>
    </source>
</evidence>
<evidence type="ECO:0000313" key="5">
    <source>
        <dbReference type="EMBL" id="MCF2533758.1"/>
    </source>
</evidence>
<sequence length="129" mass="14481">MWNRSCPRAPGRRFPSRRCAAADHGATAHRPARARRWTRSTTAWGRGARLPGYWLHCRRVRTRAGRGRLQKAIADGELAPETPTREMVELLYAPLYYRLLLGTDELTEESVAALVELCQGGLGPGGRER</sequence>
<feature type="domain" description="Tetracyclin repressor-like C-terminal" evidence="4">
    <location>
        <begin position="56"/>
        <end position="117"/>
    </location>
</feature>
<evidence type="ECO:0000256" key="2">
    <source>
        <dbReference type="ARBA" id="ARBA00023163"/>
    </source>
</evidence>
<dbReference type="SUPFAM" id="SSF48498">
    <property type="entry name" value="Tetracyclin repressor-like, C-terminal domain"/>
    <property type="match status" value="1"/>
</dbReference>
<name>A0AA41U4I0_9ACTN</name>
<dbReference type="Proteomes" id="UP001165378">
    <property type="component" value="Unassembled WGS sequence"/>
</dbReference>
<dbReference type="AlphaFoldDB" id="A0AA41U4I0"/>
<keyword evidence="2" id="KW-0804">Transcription</keyword>
<protein>
    <submittedName>
        <fullName evidence="5">TetR/AcrR family transcriptional regulator C-terminal ligand-binding domain-containing protein</fullName>
    </submittedName>
</protein>
<dbReference type="EMBL" id="JAKFHA010000059">
    <property type="protein sequence ID" value="MCF2533758.1"/>
    <property type="molecule type" value="Genomic_DNA"/>
</dbReference>
<dbReference type="Pfam" id="PF16859">
    <property type="entry name" value="TetR_C_11"/>
    <property type="match status" value="1"/>
</dbReference>
<organism evidence="5 6">
    <name type="scientific">Yinghuangia soli</name>
    <dbReference type="NCBI Taxonomy" id="2908204"/>
    <lineage>
        <taxon>Bacteria</taxon>
        <taxon>Bacillati</taxon>
        <taxon>Actinomycetota</taxon>
        <taxon>Actinomycetes</taxon>
        <taxon>Kitasatosporales</taxon>
        <taxon>Streptomycetaceae</taxon>
        <taxon>Yinghuangia</taxon>
    </lineage>
</organism>
<evidence type="ECO:0000259" key="4">
    <source>
        <dbReference type="Pfam" id="PF16859"/>
    </source>
</evidence>
<comment type="caution">
    <text evidence="5">The sequence shown here is derived from an EMBL/GenBank/DDBJ whole genome shotgun (WGS) entry which is preliminary data.</text>
</comment>
<keyword evidence="1" id="KW-0805">Transcription regulation</keyword>
<feature type="region of interest" description="Disordered" evidence="3">
    <location>
        <begin position="1"/>
        <end position="38"/>
    </location>
</feature>
<gene>
    <name evidence="5" type="ORF">LZ495_41980</name>
</gene>
<keyword evidence="6" id="KW-1185">Reference proteome</keyword>
<dbReference type="Gene3D" id="1.10.357.10">
    <property type="entry name" value="Tetracycline Repressor, domain 2"/>
    <property type="match status" value="1"/>
</dbReference>
<dbReference type="InterPro" id="IPR036271">
    <property type="entry name" value="Tet_transcr_reg_TetR-rel_C_sf"/>
</dbReference>
<evidence type="ECO:0000256" key="1">
    <source>
        <dbReference type="ARBA" id="ARBA00023015"/>
    </source>
</evidence>
<dbReference type="RefSeq" id="WP_235058524.1">
    <property type="nucleotide sequence ID" value="NZ_JAKFHA010000059.1"/>
</dbReference>
<dbReference type="InterPro" id="IPR011075">
    <property type="entry name" value="TetR_C"/>
</dbReference>
<evidence type="ECO:0000256" key="3">
    <source>
        <dbReference type="SAM" id="MobiDB-lite"/>
    </source>
</evidence>
<reference evidence="5" key="1">
    <citation type="submission" date="2022-01" db="EMBL/GenBank/DDBJ databases">
        <title>Genome-Based Taxonomic Classification of the Phylum Actinobacteria.</title>
        <authorList>
            <person name="Gao Y."/>
        </authorList>
    </citation>
    <scope>NUCLEOTIDE SEQUENCE</scope>
    <source>
        <strain evidence="5">KLBMP 8922</strain>
    </source>
</reference>
<proteinExistence type="predicted"/>
<accession>A0AA41U4I0</accession>